<evidence type="ECO:0000313" key="1">
    <source>
        <dbReference type="EMBL" id="BDI28203.1"/>
    </source>
</evidence>
<dbReference type="KEGG" id="ccot:CCAX7_002540"/>
<accession>A0A402CRX4</accession>
<evidence type="ECO:0000313" key="2">
    <source>
        <dbReference type="Proteomes" id="UP000287394"/>
    </source>
</evidence>
<keyword evidence="2" id="KW-1185">Reference proteome</keyword>
<dbReference type="InterPro" id="IPR036388">
    <property type="entry name" value="WH-like_DNA-bd_sf"/>
</dbReference>
<dbReference type="EMBL" id="AP025739">
    <property type="protein sequence ID" value="BDI28203.1"/>
    <property type="molecule type" value="Genomic_DNA"/>
</dbReference>
<dbReference type="PROSITE" id="PS51118">
    <property type="entry name" value="HTH_HXLR"/>
    <property type="match status" value="1"/>
</dbReference>
<dbReference type="AlphaFoldDB" id="A0A402CRX4"/>
<dbReference type="PANTHER" id="PTHR33204">
    <property type="entry name" value="TRANSCRIPTIONAL REGULATOR, MARR FAMILY"/>
    <property type="match status" value="1"/>
</dbReference>
<dbReference type="SUPFAM" id="SSF46785">
    <property type="entry name" value="Winged helix' DNA-binding domain"/>
    <property type="match status" value="1"/>
</dbReference>
<dbReference type="InterPro" id="IPR002577">
    <property type="entry name" value="HTH_HxlR"/>
</dbReference>
<name>A0A402CRX4_9BACT</name>
<dbReference type="PANTHER" id="PTHR33204:SF33">
    <property type="entry name" value="TRANSCRIPTIONAL REGULATOR, MARR FAMILY"/>
    <property type="match status" value="1"/>
</dbReference>
<dbReference type="OrthoDB" id="9791143at2"/>
<sequence>MPADLISAMRDECPLEAGLHIIGGRWKGAILYCLTGGSRRYNELRRLMPQVTQRMMTLQLRELEASGVVHREVFPSVPPCVEYSLTELGRSLEPALMSLRDWGERYQQMTSDRRQP</sequence>
<reference evidence="1 2" key="1">
    <citation type="journal article" date="2019" name="Int. J. Syst. Evol. Microbiol.">
        <title>Capsulimonas corticalis gen. nov., sp. nov., an aerobic capsulated bacterium, of a novel bacterial order, Capsulimonadales ord. nov., of the class Armatimonadia of the phylum Armatimonadetes.</title>
        <authorList>
            <person name="Li J."/>
            <person name="Kudo C."/>
            <person name="Tonouchi A."/>
        </authorList>
    </citation>
    <scope>NUCLEOTIDE SEQUENCE [LARGE SCALE GENOMIC DNA]</scope>
    <source>
        <strain evidence="1 2">AX-7</strain>
    </source>
</reference>
<proteinExistence type="predicted"/>
<organism evidence="1 2">
    <name type="scientific">Capsulimonas corticalis</name>
    <dbReference type="NCBI Taxonomy" id="2219043"/>
    <lineage>
        <taxon>Bacteria</taxon>
        <taxon>Bacillati</taxon>
        <taxon>Armatimonadota</taxon>
        <taxon>Armatimonadia</taxon>
        <taxon>Capsulimonadales</taxon>
        <taxon>Capsulimonadaceae</taxon>
        <taxon>Capsulimonas</taxon>
    </lineage>
</organism>
<protein>
    <submittedName>
        <fullName evidence="1">Uncharacterized protein</fullName>
    </submittedName>
</protein>
<dbReference type="Pfam" id="PF01638">
    <property type="entry name" value="HxlR"/>
    <property type="match status" value="1"/>
</dbReference>
<dbReference type="Proteomes" id="UP000287394">
    <property type="component" value="Chromosome"/>
</dbReference>
<dbReference type="RefSeq" id="WP_119320148.1">
    <property type="nucleotide sequence ID" value="NZ_AP025739.1"/>
</dbReference>
<gene>
    <name evidence="1" type="ORF">CCAX7_002540</name>
</gene>
<dbReference type="InterPro" id="IPR036390">
    <property type="entry name" value="WH_DNA-bd_sf"/>
</dbReference>
<dbReference type="Gene3D" id="1.10.10.10">
    <property type="entry name" value="Winged helix-like DNA-binding domain superfamily/Winged helix DNA-binding domain"/>
    <property type="match status" value="1"/>
</dbReference>